<evidence type="ECO:0000256" key="13">
    <source>
        <dbReference type="RuleBase" id="RU361134"/>
    </source>
</evidence>
<dbReference type="PRINTS" id="PR00110">
    <property type="entry name" value="ALPHAAMYLASE"/>
</dbReference>
<evidence type="ECO:0000256" key="1">
    <source>
        <dbReference type="ARBA" id="ARBA00000548"/>
    </source>
</evidence>
<comment type="cofactor">
    <cofactor evidence="3">
        <name>chloride</name>
        <dbReference type="ChEBI" id="CHEBI:17996"/>
    </cofactor>
</comment>
<comment type="catalytic activity">
    <reaction evidence="1 13">
        <text>Endohydrolysis of (1-&gt;4)-alpha-D-glucosidic linkages in polysaccharides containing three or more (1-&gt;4)-alpha-linked D-glucose units.</text>
        <dbReference type="EC" id="3.2.1.1"/>
    </reaction>
</comment>
<dbReference type="InterPro" id="IPR006048">
    <property type="entry name" value="A-amylase/branching_C"/>
</dbReference>
<dbReference type="GO" id="GO:0005975">
    <property type="term" value="P:carbohydrate metabolic process"/>
    <property type="evidence" value="ECO:0007669"/>
    <property type="project" value="InterPro"/>
</dbReference>
<organism evidence="16 17">
    <name type="scientific">Biomphalaria glabrata</name>
    <name type="common">Bloodfluke planorb</name>
    <name type="synonym">Freshwater snail</name>
    <dbReference type="NCBI Taxonomy" id="6526"/>
    <lineage>
        <taxon>Eukaryota</taxon>
        <taxon>Metazoa</taxon>
        <taxon>Spiralia</taxon>
        <taxon>Lophotrochozoa</taxon>
        <taxon>Mollusca</taxon>
        <taxon>Gastropoda</taxon>
        <taxon>Heterobranchia</taxon>
        <taxon>Euthyneura</taxon>
        <taxon>Panpulmonata</taxon>
        <taxon>Hygrophila</taxon>
        <taxon>Lymnaeoidea</taxon>
        <taxon>Planorbidae</taxon>
        <taxon>Biomphalaria</taxon>
    </lineage>
</organism>
<protein>
    <recommendedName>
        <fullName evidence="5 13">Alpha-amylase</fullName>
        <ecNumber evidence="5 13">3.2.1.1</ecNumber>
    </recommendedName>
</protein>
<evidence type="ECO:0000256" key="9">
    <source>
        <dbReference type="ARBA" id="ARBA00023214"/>
    </source>
</evidence>
<dbReference type="Gene3D" id="2.60.40.1180">
    <property type="entry name" value="Golgi alpha-mannosidase II"/>
    <property type="match status" value="1"/>
</dbReference>
<comment type="similarity">
    <text evidence="4 12">Belongs to the glycosyl hydrolase 13 family.</text>
</comment>
<keyword evidence="8" id="KW-0106">Calcium</keyword>
<dbReference type="VEuPathDB" id="VectorBase:BGLAX_042641"/>
<dbReference type="InterPro" id="IPR006046">
    <property type="entry name" value="Alpha_amylase"/>
</dbReference>
<accession>A0A2C9JVS1</accession>
<dbReference type="PANTHER" id="PTHR43447">
    <property type="entry name" value="ALPHA-AMYLASE"/>
    <property type="match status" value="1"/>
</dbReference>
<dbReference type="AlphaFoldDB" id="A0A2C9JVS1"/>
<keyword evidence="11 13" id="KW-0326">Glycosidase</keyword>
<dbReference type="SUPFAM" id="SSF51445">
    <property type="entry name" value="(Trans)glycosidases"/>
    <property type="match status" value="1"/>
</dbReference>
<dbReference type="VEuPathDB" id="VectorBase:BGLB008797"/>
<keyword evidence="6" id="KW-0479">Metal-binding</keyword>
<dbReference type="STRING" id="6526.A0A2C9JVS1"/>
<evidence type="ECO:0000256" key="12">
    <source>
        <dbReference type="RuleBase" id="RU003615"/>
    </source>
</evidence>
<evidence type="ECO:0000256" key="5">
    <source>
        <dbReference type="ARBA" id="ARBA00012595"/>
    </source>
</evidence>
<name>A0A2C9JVS1_BIOGL</name>
<evidence type="ECO:0000256" key="11">
    <source>
        <dbReference type="ARBA" id="ARBA00023295"/>
    </source>
</evidence>
<dbReference type="InterPro" id="IPR031319">
    <property type="entry name" value="A-amylase_C"/>
</dbReference>
<evidence type="ECO:0000256" key="8">
    <source>
        <dbReference type="ARBA" id="ARBA00022837"/>
    </source>
</evidence>
<reference evidence="16" key="1">
    <citation type="submission" date="2020-05" db="UniProtKB">
        <authorList>
            <consortium name="EnsemblMetazoa"/>
        </authorList>
    </citation>
    <scope>IDENTIFICATION</scope>
    <source>
        <strain evidence="16">BB02</strain>
    </source>
</reference>
<evidence type="ECO:0000256" key="10">
    <source>
        <dbReference type="ARBA" id="ARBA00023277"/>
    </source>
</evidence>
<evidence type="ECO:0000256" key="7">
    <source>
        <dbReference type="ARBA" id="ARBA00022801"/>
    </source>
</evidence>
<evidence type="ECO:0000313" key="16">
    <source>
        <dbReference type="EnsemblMetazoa" id="BGLB008797-PB"/>
    </source>
</evidence>
<dbReference type="InterPro" id="IPR006047">
    <property type="entry name" value="GH13_cat_dom"/>
</dbReference>
<evidence type="ECO:0000259" key="15">
    <source>
        <dbReference type="SMART" id="SM00642"/>
    </source>
</evidence>
<feature type="domain" description="Alpha-amylase C-terminal" evidence="14">
    <location>
        <begin position="476"/>
        <end position="564"/>
    </location>
</feature>
<evidence type="ECO:0000313" key="17">
    <source>
        <dbReference type="Proteomes" id="UP000076420"/>
    </source>
</evidence>
<keyword evidence="7 13" id="KW-0378">Hydrolase</keyword>
<dbReference type="Proteomes" id="UP000076420">
    <property type="component" value="Unassembled WGS sequence"/>
</dbReference>
<dbReference type="OrthoDB" id="550577at2759"/>
<dbReference type="KEGG" id="bgt:106070053"/>
<evidence type="ECO:0000259" key="14">
    <source>
        <dbReference type="SMART" id="SM00632"/>
    </source>
</evidence>
<dbReference type="SUPFAM" id="SSF51011">
    <property type="entry name" value="Glycosyl hydrolase domain"/>
    <property type="match status" value="1"/>
</dbReference>
<dbReference type="SMART" id="SM00632">
    <property type="entry name" value="Aamy_C"/>
    <property type="match status" value="1"/>
</dbReference>
<evidence type="ECO:0000256" key="3">
    <source>
        <dbReference type="ARBA" id="ARBA00001923"/>
    </source>
</evidence>
<comment type="cofactor">
    <cofactor evidence="2">
        <name>Ca(2+)</name>
        <dbReference type="ChEBI" id="CHEBI:29108"/>
    </cofactor>
</comment>
<dbReference type="InterPro" id="IPR017853">
    <property type="entry name" value="GH"/>
</dbReference>
<evidence type="ECO:0000256" key="4">
    <source>
        <dbReference type="ARBA" id="ARBA00008061"/>
    </source>
</evidence>
<evidence type="ECO:0000256" key="6">
    <source>
        <dbReference type="ARBA" id="ARBA00022723"/>
    </source>
</evidence>
<proteinExistence type="inferred from homology"/>
<dbReference type="GO" id="GO:0046872">
    <property type="term" value="F:metal ion binding"/>
    <property type="evidence" value="ECO:0007669"/>
    <property type="project" value="UniProtKB-KW"/>
</dbReference>
<dbReference type="GO" id="GO:0004556">
    <property type="term" value="F:alpha-amylase activity"/>
    <property type="evidence" value="ECO:0007669"/>
    <property type="project" value="UniProtKB-UniRule"/>
</dbReference>
<keyword evidence="9" id="KW-0868">Chloride</keyword>
<keyword evidence="10 13" id="KW-0119">Carbohydrate metabolism</keyword>
<dbReference type="Pfam" id="PF00128">
    <property type="entry name" value="Alpha-amylase"/>
    <property type="match status" value="1"/>
</dbReference>
<dbReference type="CDD" id="cd11317">
    <property type="entry name" value="AmyAc_bac_euk_AmyA"/>
    <property type="match status" value="1"/>
</dbReference>
<dbReference type="SMART" id="SM00642">
    <property type="entry name" value="Aamy"/>
    <property type="match status" value="1"/>
</dbReference>
<dbReference type="EnsemblMetazoa" id="BGLB008797-RB">
    <property type="protein sequence ID" value="BGLB008797-PB"/>
    <property type="gene ID" value="BGLB008797"/>
</dbReference>
<dbReference type="InterPro" id="IPR013780">
    <property type="entry name" value="Glyco_hydro_b"/>
</dbReference>
<evidence type="ECO:0000256" key="2">
    <source>
        <dbReference type="ARBA" id="ARBA00001913"/>
    </source>
</evidence>
<dbReference type="Gene3D" id="3.20.20.80">
    <property type="entry name" value="Glycosidases"/>
    <property type="match status" value="1"/>
</dbReference>
<dbReference type="Pfam" id="PF02806">
    <property type="entry name" value="Alpha-amylase_C"/>
    <property type="match status" value="1"/>
</dbReference>
<sequence>MIPCSQLDMMIPCSQLDMIIPCSQLDMMIPCSQLDMIIPCSQLDMIIPCSQLDMMLPCSQLDMIIPFSQLDMMIPCSQLDMMIPGVSLPVRGHQRQDLNIPQLTLLRELKLSPLNEAQPGRPTSPANENRIVTNPYRPWWERYQPVSYKIHTRSGSEDEFRNMVEKCQKSGVRIYVDVVINHMTESGGQGFGTNGTFYDADHLQFPGVPFGPTDFNDGSLCHSCDMNIHSYGNAEEVRNCRLVGLHGGLLDLKMGTDYVREQVSSYLNRLVDLGVVGLRVDAAKHMWPEDLIELFNKVKDLPIGGRPFVYQEVIDQGGEPIKAEEYFATGRIINFRLGLQLANVFRRQNAMKYLNNWGTGWGMWASDSVVNFIDNHDNQRGHGGGGGVLTHWEPKPYKMATAFMLAHPYGMPRIMSSYEYNRANNYEGPPHNSDMTTASVQMSGMRCTNGWSCEHRWRQIYNMVGFRNMVSGTALENWWSGADYQIAFSRGDKGFIALNLEGFDINQNLQTGLPAGRYCDVISGDIDNDRCTGKTVEVYNDGTAHINVCSNCDDPVLAIHVGAKIGSPPRRF</sequence>
<feature type="domain" description="Glycosyl hydrolase family 13 catalytic" evidence="15">
    <location>
        <begin position="103"/>
        <end position="467"/>
    </location>
</feature>
<gene>
    <name evidence="16" type="primary">106070053</name>
</gene>
<dbReference type="EC" id="3.2.1.1" evidence="5 13"/>